<name>A0A0B5I563_9ACTN</name>
<evidence type="ECO:0000313" key="2">
    <source>
        <dbReference type="Proteomes" id="UP000031774"/>
    </source>
</evidence>
<proteinExistence type="predicted"/>
<dbReference type="AlphaFoldDB" id="A0A0B5I563"/>
<sequence length="71" mass="7128">MSYSSTTAARTSVRAAVTAALIVILTGVGVQASWADGTTGTTTSTTPVCTTTVDATGTPITTCSTDNNPWD</sequence>
<keyword evidence="2" id="KW-1185">Reference proteome</keyword>
<evidence type="ECO:0000313" key="1">
    <source>
        <dbReference type="EMBL" id="AJF63439.1"/>
    </source>
</evidence>
<dbReference type="Proteomes" id="UP000031774">
    <property type="component" value="Chromosome"/>
</dbReference>
<protein>
    <submittedName>
        <fullName evidence="1">Uncharacterized protein</fullName>
    </submittedName>
</protein>
<accession>A0A0B5I563</accession>
<reference evidence="1 2" key="1">
    <citation type="submission" date="2014-12" db="EMBL/GenBank/DDBJ databases">
        <title>Complete genome sequence of Streptomyces vietnamensis strain GIMV4.0001, a genetic manipulable producer of the benzoisochromanequinone antibiotic granaticin.</title>
        <authorList>
            <person name="Deng M.R."/>
            <person name="Guo J."/>
            <person name="Ma L.Y."/>
            <person name="Feng G.D."/>
            <person name="Mo C.Y."/>
            <person name="Zhu H.H."/>
        </authorList>
    </citation>
    <scope>NUCLEOTIDE SEQUENCE [LARGE SCALE GENOMIC DNA]</scope>
    <source>
        <strain evidence="2">GIMV4.0001</strain>
    </source>
</reference>
<gene>
    <name evidence="1" type="ORF">SVTN_02005</name>
</gene>
<dbReference type="KEGG" id="svt:SVTN_02005"/>
<dbReference type="HOGENOM" id="CLU_2738495_0_0_11"/>
<organism evidence="1 2">
    <name type="scientific">Streptomyces vietnamensis</name>
    <dbReference type="NCBI Taxonomy" id="362257"/>
    <lineage>
        <taxon>Bacteria</taxon>
        <taxon>Bacillati</taxon>
        <taxon>Actinomycetota</taxon>
        <taxon>Actinomycetes</taxon>
        <taxon>Kitasatosporales</taxon>
        <taxon>Streptomycetaceae</taxon>
        <taxon>Streptomyces</taxon>
    </lineage>
</organism>
<dbReference type="RefSeq" id="WP_041127524.1">
    <property type="nucleotide sequence ID" value="NZ_CP010407.1"/>
</dbReference>
<dbReference type="EMBL" id="CP010407">
    <property type="protein sequence ID" value="AJF63439.1"/>
    <property type="molecule type" value="Genomic_DNA"/>
</dbReference>